<feature type="chain" id="PRO_5045910233" description="Protein-arginine deiminase C-terminal domain-containing protein" evidence="1">
    <location>
        <begin position="23"/>
        <end position="589"/>
    </location>
</feature>
<evidence type="ECO:0000313" key="3">
    <source>
        <dbReference type="EMBL" id="KAL2869576.1"/>
    </source>
</evidence>
<evidence type="ECO:0000313" key="4">
    <source>
        <dbReference type="Proteomes" id="UP001610432"/>
    </source>
</evidence>
<gene>
    <name evidence="3" type="ORF">BJX67DRAFT_370784</name>
</gene>
<evidence type="ECO:0000259" key="2">
    <source>
        <dbReference type="Pfam" id="PF03068"/>
    </source>
</evidence>
<evidence type="ECO:0000256" key="1">
    <source>
        <dbReference type="SAM" id="SignalP"/>
    </source>
</evidence>
<dbReference type="Pfam" id="PF03068">
    <property type="entry name" value="PAD"/>
    <property type="match status" value="1"/>
</dbReference>
<dbReference type="InterPro" id="IPR036556">
    <property type="entry name" value="PAD_central_sf"/>
</dbReference>
<name>A0ABR4LYM5_9EURO</name>
<dbReference type="InterPro" id="IPR013530">
    <property type="entry name" value="PAD_C"/>
</dbReference>
<dbReference type="PANTHER" id="PTHR10837">
    <property type="entry name" value="PEPTIDYLARGININE DEIMINASE"/>
    <property type="match status" value="1"/>
</dbReference>
<dbReference type="RefSeq" id="XP_070888555.1">
    <property type="nucleotide sequence ID" value="XM_071030968.1"/>
</dbReference>
<organism evidence="3 4">
    <name type="scientific">Aspergillus lucknowensis</name>
    <dbReference type="NCBI Taxonomy" id="176173"/>
    <lineage>
        <taxon>Eukaryota</taxon>
        <taxon>Fungi</taxon>
        <taxon>Dikarya</taxon>
        <taxon>Ascomycota</taxon>
        <taxon>Pezizomycotina</taxon>
        <taxon>Eurotiomycetes</taxon>
        <taxon>Eurotiomycetidae</taxon>
        <taxon>Eurotiales</taxon>
        <taxon>Aspergillaceae</taxon>
        <taxon>Aspergillus</taxon>
        <taxon>Aspergillus subgen. Nidulantes</taxon>
    </lineage>
</organism>
<feature type="signal peptide" evidence="1">
    <location>
        <begin position="1"/>
        <end position="22"/>
    </location>
</feature>
<dbReference type="Gene3D" id="3.75.10.10">
    <property type="entry name" value="L-arginine/glycine Amidinotransferase, Chain A"/>
    <property type="match status" value="1"/>
</dbReference>
<keyword evidence="4" id="KW-1185">Reference proteome</keyword>
<sequence>MFLTPSITGLIALTSLPFSVRSGALHPDIRADTNRDGQVDTAGDTDLPNKAVWTPSSGAIFLPNIGDATGRCPDTDLTGQPLSSTELALCNDASGDDLLSPEYIAPLQTVPMADLSEDAYGHVYATPDATYDRLQSGLVLGIDSRELVTDSKVWDGSVLVRFDVYDRPDSGSDVVALKLAPVLTHHHLQPVDTILSIAGSAKNTPQRRFLSDLDKARRRAGVEEPIFLFNETGEILFDQWAQDFFEPAYASMPGPNGPIAIRVMIRSAQSTRTAGRHVFETLRGKGVGGFQPAPGFGFEEINSFGNLETIPPYTSKSGVEYKAGRIITSKHFDKMPAESMLTFLECQGMQSPLVLESGWLLIGHVDEFVQFLPFGNELGWTIAVPDTKAAFEVLEDIQRKGHGGVKAISFNGTAGYDGGWPGGYGSPDPDELRLTVDDLLRNETFKEVNEYAQRHIDANLQVLLSDIDLPPADIIRIPILFKTPTFEVLDLGDGYPPRITPPIPGEMQVMSLWPETINGVVLGKHYIAPKPWGPIVEGRDVLAEAVKEVYAKANMSVSFVDDFLSHHVWGGEVHCGSNTLRETAVEWWD</sequence>
<keyword evidence="1" id="KW-0732">Signal</keyword>
<reference evidence="3 4" key="1">
    <citation type="submission" date="2024-07" db="EMBL/GenBank/DDBJ databases">
        <title>Section-level genome sequencing and comparative genomics of Aspergillus sections Usti and Cavernicolus.</title>
        <authorList>
            <consortium name="Lawrence Berkeley National Laboratory"/>
            <person name="Nybo J.L."/>
            <person name="Vesth T.C."/>
            <person name="Theobald S."/>
            <person name="Frisvad J.C."/>
            <person name="Larsen T.O."/>
            <person name="Kjaerboelling I."/>
            <person name="Rothschild-Mancinelli K."/>
            <person name="Lyhne E.K."/>
            <person name="Kogle M.E."/>
            <person name="Barry K."/>
            <person name="Clum A."/>
            <person name="Na H."/>
            <person name="Ledsgaard L."/>
            <person name="Lin J."/>
            <person name="Lipzen A."/>
            <person name="Kuo A."/>
            <person name="Riley R."/>
            <person name="Mondo S."/>
            <person name="Labutti K."/>
            <person name="Haridas S."/>
            <person name="Pangalinan J."/>
            <person name="Salamov A.A."/>
            <person name="Simmons B.A."/>
            <person name="Magnuson J.K."/>
            <person name="Chen J."/>
            <person name="Drula E."/>
            <person name="Henrissat B."/>
            <person name="Wiebenga A."/>
            <person name="Lubbers R.J."/>
            <person name="Gomes A.C."/>
            <person name="Macurrencykelacurrency M.R."/>
            <person name="Stajich J."/>
            <person name="Grigoriev I.V."/>
            <person name="Mortensen U.H."/>
            <person name="De Vries R.P."/>
            <person name="Baker S.E."/>
            <person name="Andersen M.R."/>
        </authorList>
    </citation>
    <scope>NUCLEOTIDE SEQUENCE [LARGE SCALE GENOMIC DNA]</scope>
    <source>
        <strain evidence="3 4">CBS 449.75</strain>
    </source>
</reference>
<dbReference type="PANTHER" id="PTHR10837:SF8">
    <property type="entry name" value="PROTEIN-ARGININE DEIMINASE"/>
    <property type="match status" value="1"/>
</dbReference>
<dbReference type="GeneID" id="98146040"/>
<feature type="domain" description="Protein-arginine deiminase C-terminal" evidence="2">
    <location>
        <begin position="172"/>
        <end position="589"/>
    </location>
</feature>
<dbReference type="InterPro" id="IPR004303">
    <property type="entry name" value="PAD"/>
</dbReference>
<protein>
    <recommendedName>
        <fullName evidence="2">Protein-arginine deiminase C-terminal domain-containing protein</fullName>
    </recommendedName>
</protein>
<accession>A0ABR4LYM5</accession>
<dbReference type="SUPFAM" id="SSF55909">
    <property type="entry name" value="Pentein"/>
    <property type="match status" value="1"/>
</dbReference>
<dbReference type="Proteomes" id="UP001610432">
    <property type="component" value="Unassembled WGS sequence"/>
</dbReference>
<dbReference type="EMBL" id="JBFXLQ010000009">
    <property type="protein sequence ID" value="KAL2869576.1"/>
    <property type="molecule type" value="Genomic_DNA"/>
</dbReference>
<comment type="caution">
    <text evidence="3">The sequence shown here is derived from an EMBL/GenBank/DDBJ whole genome shotgun (WGS) entry which is preliminary data.</text>
</comment>
<proteinExistence type="predicted"/>
<dbReference type="SUPFAM" id="SSF110083">
    <property type="entry name" value="Peptidylarginine deiminase Pad4, middle domain"/>
    <property type="match status" value="1"/>
</dbReference>